<accession>A0A7S0IDD0</accession>
<dbReference type="AlphaFoldDB" id="A0A7S0IDD0"/>
<dbReference type="EMBL" id="HBEQ01007112">
    <property type="protein sequence ID" value="CAD8518211.1"/>
    <property type="molecule type" value="Transcribed_RNA"/>
</dbReference>
<proteinExistence type="predicted"/>
<feature type="compositionally biased region" description="Polar residues" evidence="1">
    <location>
        <begin position="1"/>
        <end position="13"/>
    </location>
</feature>
<sequence>MAYGAQTSWSISAPSRRPLARERRCTFFTRCAGSPFGEVSGKSSASPFGKPSSRPFGGAGGGSPFGTGASSVDPFAAAPAGTDRKEKGGAWGENSRKTRHGKLVEKADYRAWNDVEVFDVPSELRRPSAEAVVEHVKFFGLEELFPSTGLQEKFNADAAFRTAIRRAIRDDLFVPDPKASDKVNAAISSLSSSLMVNWKSSRTGYASLTKVFADNTVQNLTGENFIQTLGKLCGPVSHGSLIDITSTGRKQERHSWHQDSGLDRFTVMVGFPPESNWTGVGVFSHSCKLSHPLRQDGDEGEVIQWEDYEAGELPVSAIGRPEYSPGREVMVYCDATHLHSAPDETNRESAWRFM</sequence>
<feature type="region of interest" description="Disordered" evidence="1">
    <location>
        <begin position="1"/>
        <end position="20"/>
    </location>
</feature>
<gene>
    <name evidence="2" type="ORF">MCOM1403_LOCUS5637</name>
</gene>
<protein>
    <submittedName>
        <fullName evidence="2">Uncharacterized protein</fullName>
    </submittedName>
</protein>
<name>A0A7S0IDD0_MICPS</name>
<evidence type="ECO:0000256" key="1">
    <source>
        <dbReference type="SAM" id="MobiDB-lite"/>
    </source>
</evidence>
<feature type="region of interest" description="Disordered" evidence="1">
    <location>
        <begin position="32"/>
        <end position="99"/>
    </location>
</feature>
<reference evidence="2" key="1">
    <citation type="submission" date="2021-01" db="EMBL/GenBank/DDBJ databases">
        <authorList>
            <person name="Corre E."/>
            <person name="Pelletier E."/>
            <person name="Niang G."/>
            <person name="Scheremetjew M."/>
            <person name="Finn R."/>
            <person name="Kale V."/>
            <person name="Holt S."/>
            <person name="Cochrane G."/>
            <person name="Meng A."/>
            <person name="Brown T."/>
            <person name="Cohen L."/>
        </authorList>
    </citation>
    <scope>NUCLEOTIDE SEQUENCE</scope>
    <source>
        <strain evidence="2">CCMP1723</strain>
    </source>
</reference>
<evidence type="ECO:0000313" key="2">
    <source>
        <dbReference type="EMBL" id="CAD8518211.1"/>
    </source>
</evidence>
<organism evidence="2">
    <name type="scientific">Micromonas pusilla</name>
    <name type="common">Picoplanktonic green alga</name>
    <name type="synonym">Chromulina pusilla</name>
    <dbReference type="NCBI Taxonomy" id="38833"/>
    <lineage>
        <taxon>Eukaryota</taxon>
        <taxon>Viridiplantae</taxon>
        <taxon>Chlorophyta</taxon>
        <taxon>Mamiellophyceae</taxon>
        <taxon>Mamiellales</taxon>
        <taxon>Mamiellaceae</taxon>
        <taxon>Micromonas</taxon>
    </lineage>
</organism>